<dbReference type="EMBL" id="OZ035840">
    <property type="protein sequence ID" value="CAL1588956.1"/>
    <property type="molecule type" value="Genomic_DNA"/>
</dbReference>
<dbReference type="InterPro" id="IPR036179">
    <property type="entry name" value="Ig-like_dom_sf"/>
</dbReference>
<name>A0AAV2KL25_KNICA</name>
<proteinExistence type="predicted"/>
<comment type="subcellular location">
    <subcellularLocation>
        <location evidence="1">Membrane</location>
    </subcellularLocation>
</comment>
<gene>
    <name evidence="6" type="ORF">KC01_LOCUS18657</name>
</gene>
<dbReference type="InterPro" id="IPR013106">
    <property type="entry name" value="Ig_V-set"/>
</dbReference>
<dbReference type="InterPro" id="IPR050504">
    <property type="entry name" value="IgSF_BTN/MOG"/>
</dbReference>
<keyword evidence="4" id="KW-0732">Signal</keyword>
<evidence type="ECO:0000256" key="2">
    <source>
        <dbReference type="ARBA" id="ARBA00023136"/>
    </source>
</evidence>
<feature type="signal peptide" evidence="4">
    <location>
        <begin position="1"/>
        <end position="25"/>
    </location>
</feature>
<organism evidence="6 7">
    <name type="scientific">Knipowitschia caucasica</name>
    <name type="common">Caucasian dwarf goby</name>
    <name type="synonym">Pomatoschistus caucasicus</name>
    <dbReference type="NCBI Taxonomy" id="637954"/>
    <lineage>
        <taxon>Eukaryota</taxon>
        <taxon>Metazoa</taxon>
        <taxon>Chordata</taxon>
        <taxon>Craniata</taxon>
        <taxon>Vertebrata</taxon>
        <taxon>Euteleostomi</taxon>
        <taxon>Actinopterygii</taxon>
        <taxon>Neopterygii</taxon>
        <taxon>Teleostei</taxon>
        <taxon>Neoteleostei</taxon>
        <taxon>Acanthomorphata</taxon>
        <taxon>Gobiaria</taxon>
        <taxon>Gobiiformes</taxon>
        <taxon>Gobioidei</taxon>
        <taxon>Gobiidae</taxon>
        <taxon>Gobiinae</taxon>
        <taxon>Knipowitschia</taxon>
    </lineage>
</organism>
<dbReference type="Gene3D" id="2.60.40.10">
    <property type="entry name" value="Immunoglobulins"/>
    <property type="match status" value="2"/>
</dbReference>
<evidence type="ECO:0000313" key="6">
    <source>
        <dbReference type="EMBL" id="CAL1588956.1"/>
    </source>
</evidence>
<evidence type="ECO:0000256" key="4">
    <source>
        <dbReference type="SAM" id="SignalP"/>
    </source>
</evidence>
<dbReference type="AlphaFoldDB" id="A0AAV2KL25"/>
<dbReference type="InterPro" id="IPR007110">
    <property type="entry name" value="Ig-like_dom"/>
</dbReference>
<dbReference type="Pfam" id="PF07686">
    <property type="entry name" value="V-set"/>
    <property type="match status" value="1"/>
</dbReference>
<dbReference type="InterPro" id="IPR013783">
    <property type="entry name" value="Ig-like_fold"/>
</dbReference>
<dbReference type="Proteomes" id="UP001497482">
    <property type="component" value="Chromosome 18"/>
</dbReference>
<keyword evidence="3" id="KW-0393">Immunoglobulin domain</keyword>
<evidence type="ECO:0000313" key="7">
    <source>
        <dbReference type="Proteomes" id="UP001497482"/>
    </source>
</evidence>
<protein>
    <recommendedName>
        <fullName evidence="5">Ig-like domain-containing protein</fullName>
    </recommendedName>
</protein>
<dbReference type="PANTHER" id="PTHR24100">
    <property type="entry name" value="BUTYROPHILIN"/>
    <property type="match status" value="1"/>
</dbReference>
<dbReference type="InterPro" id="IPR003599">
    <property type="entry name" value="Ig_sub"/>
</dbReference>
<feature type="chain" id="PRO_5043763450" description="Ig-like domain-containing protein" evidence="4">
    <location>
        <begin position="26"/>
        <end position="197"/>
    </location>
</feature>
<dbReference type="PROSITE" id="PS50835">
    <property type="entry name" value="IG_LIKE"/>
    <property type="match status" value="1"/>
</dbReference>
<evidence type="ECO:0000259" key="5">
    <source>
        <dbReference type="PROSITE" id="PS50835"/>
    </source>
</evidence>
<accession>A0AAV2KL25</accession>
<dbReference type="SMART" id="SM00409">
    <property type="entry name" value="IG"/>
    <property type="match status" value="1"/>
</dbReference>
<keyword evidence="2" id="KW-0472">Membrane</keyword>
<evidence type="ECO:0000256" key="1">
    <source>
        <dbReference type="ARBA" id="ARBA00004370"/>
    </source>
</evidence>
<keyword evidence="7" id="KW-1185">Reference proteome</keyword>
<reference evidence="6 7" key="1">
    <citation type="submission" date="2024-04" db="EMBL/GenBank/DDBJ databases">
        <authorList>
            <person name="Waldvogel A.-M."/>
            <person name="Schoenle A."/>
        </authorList>
    </citation>
    <scope>NUCLEOTIDE SEQUENCE [LARGE SCALE GENOMIC DNA]</scope>
</reference>
<sequence>MACMRFQHFGLLGILWLPVFCIVGGLEMYTVDKVLATCGDNVTLPCNITTEVALDIKEFKWMEKNDICHWGVEKNLTSMQCANVTSQNSYDFPLTIFNIQPEHKGTYHCKLRSKEGTKNGQTIVRVQKCVGDALVNVSSAEGTCLFEGVYPKPTVVLWKQGHDESVQHWSKTDVKENADGFFTAVSTIKLRNGRHGG</sequence>
<dbReference type="GO" id="GO:0016020">
    <property type="term" value="C:membrane"/>
    <property type="evidence" value="ECO:0007669"/>
    <property type="project" value="UniProtKB-SubCell"/>
</dbReference>
<dbReference type="SUPFAM" id="SSF48726">
    <property type="entry name" value="Immunoglobulin"/>
    <property type="match status" value="2"/>
</dbReference>
<feature type="domain" description="Ig-like" evidence="5">
    <location>
        <begin position="18"/>
        <end position="124"/>
    </location>
</feature>
<evidence type="ECO:0000256" key="3">
    <source>
        <dbReference type="ARBA" id="ARBA00023319"/>
    </source>
</evidence>